<dbReference type="EMBL" id="MU273492">
    <property type="protein sequence ID" value="KAI0034909.1"/>
    <property type="molecule type" value="Genomic_DNA"/>
</dbReference>
<reference evidence="1" key="1">
    <citation type="submission" date="2021-02" db="EMBL/GenBank/DDBJ databases">
        <authorList>
            <consortium name="DOE Joint Genome Institute"/>
            <person name="Ahrendt S."/>
            <person name="Looney B.P."/>
            <person name="Miyauchi S."/>
            <person name="Morin E."/>
            <person name="Drula E."/>
            <person name="Courty P.E."/>
            <person name="Chicoki N."/>
            <person name="Fauchery L."/>
            <person name="Kohler A."/>
            <person name="Kuo A."/>
            <person name="Labutti K."/>
            <person name="Pangilinan J."/>
            <person name="Lipzen A."/>
            <person name="Riley R."/>
            <person name="Andreopoulos W."/>
            <person name="He G."/>
            <person name="Johnson J."/>
            <person name="Barry K.W."/>
            <person name="Grigoriev I.V."/>
            <person name="Nagy L."/>
            <person name="Hibbett D."/>
            <person name="Henrissat B."/>
            <person name="Matheny P.B."/>
            <person name="Labbe J."/>
            <person name="Martin F."/>
        </authorList>
    </citation>
    <scope>NUCLEOTIDE SEQUENCE</scope>
    <source>
        <strain evidence="1">EC-137</strain>
    </source>
</reference>
<protein>
    <submittedName>
        <fullName evidence="1">Thiosulfate sulfurtransferase</fullName>
    </submittedName>
</protein>
<proteinExistence type="predicted"/>
<dbReference type="Proteomes" id="UP000814128">
    <property type="component" value="Unassembled WGS sequence"/>
</dbReference>
<keyword evidence="2" id="KW-1185">Reference proteome</keyword>
<gene>
    <name evidence="1" type="ORF">K488DRAFT_76926</name>
</gene>
<organism evidence="1 2">
    <name type="scientific">Vararia minispora EC-137</name>
    <dbReference type="NCBI Taxonomy" id="1314806"/>
    <lineage>
        <taxon>Eukaryota</taxon>
        <taxon>Fungi</taxon>
        <taxon>Dikarya</taxon>
        <taxon>Basidiomycota</taxon>
        <taxon>Agaricomycotina</taxon>
        <taxon>Agaricomycetes</taxon>
        <taxon>Russulales</taxon>
        <taxon>Lachnocladiaceae</taxon>
        <taxon>Vararia</taxon>
    </lineage>
</organism>
<evidence type="ECO:0000313" key="2">
    <source>
        <dbReference type="Proteomes" id="UP000814128"/>
    </source>
</evidence>
<accession>A0ACB8QSV1</accession>
<evidence type="ECO:0000313" key="1">
    <source>
        <dbReference type="EMBL" id="KAI0034909.1"/>
    </source>
</evidence>
<reference evidence="1" key="2">
    <citation type="journal article" date="2022" name="New Phytol.">
        <title>Evolutionary transition to the ectomycorrhizal habit in the genomes of a hyperdiverse lineage of mushroom-forming fungi.</title>
        <authorList>
            <person name="Looney B."/>
            <person name="Miyauchi S."/>
            <person name="Morin E."/>
            <person name="Drula E."/>
            <person name="Courty P.E."/>
            <person name="Kohler A."/>
            <person name="Kuo A."/>
            <person name="LaButti K."/>
            <person name="Pangilinan J."/>
            <person name="Lipzen A."/>
            <person name="Riley R."/>
            <person name="Andreopoulos W."/>
            <person name="He G."/>
            <person name="Johnson J."/>
            <person name="Nolan M."/>
            <person name="Tritt A."/>
            <person name="Barry K.W."/>
            <person name="Grigoriev I.V."/>
            <person name="Nagy L.G."/>
            <person name="Hibbett D."/>
            <person name="Henrissat B."/>
            <person name="Matheny P.B."/>
            <person name="Labbe J."/>
            <person name="Martin F.M."/>
        </authorList>
    </citation>
    <scope>NUCLEOTIDE SEQUENCE</scope>
    <source>
        <strain evidence="1">EC-137</strain>
    </source>
</reference>
<name>A0ACB8QSV1_9AGAM</name>
<sequence length="318" mass="34497">MSIPIPLILSAKEANRLVREKGPGAVTFVDASWHMPNSPRKAKGEFLERRIPGAQFFDLDEIASSHALGLKHMMPEGSKLASALRPPGSLGIMPGTHVIFYDSVGVFSSPRALFTLRSFGHENSSILNGGIEGWKAEGFVIEDGSPQPSKQAEEYPAPILHADVIQDYEQIVANTRHDPKADEDARVVLDARSRGRYLGSEPEPRPSLSSGHIPHSLSVPFNTFLRSHACPNSGLSYTTLLPREGIIAALETAVGKDTAKDILSGRRKVTMTCGSGMTAAVLWLGLKSVNPEIPVSIYDESWTGYAMRPESEIVMDAN</sequence>
<comment type="caution">
    <text evidence="1">The sequence shown here is derived from an EMBL/GenBank/DDBJ whole genome shotgun (WGS) entry which is preliminary data.</text>
</comment>